<sequence>MYKKITTLLAITSLSLYAYSDKDMDGVDDTLDKCPNTHFSELVDMNGCTIENLEGEHHFDIIYGLNFTKADYTTTEKTDTTTQDLQLDYYYRNFSLQLISSYYDYNNKTYNESGMNDLFIGAYYKLSPTDELTLRFGVGVAMPTYDSLLNNNNSDYTASMNIGYKLESINLFAGYSHTMVNDDDVVGVVSYQDTNSFTVGAGFYPLKNLYVSGSYNDSDSIYKDVETIKSLSLYAFYNIDANWFTSFSYSYGLSDSASDSSTSFRIGYYF</sequence>
<reference evidence="1 2" key="1">
    <citation type="submission" date="2020-05" db="EMBL/GenBank/DDBJ databases">
        <title>Sulfurimonas marisnigri, sp. nov., and Sulfurimonas baltica, sp. nov., manganese oxide reducing chemolithoautotrophs of the class Epsilonproteobacteria isolated from the pelagic redoxclines of the Black and Baltic Seas and emended description of the genus Sulfurimonas.</title>
        <authorList>
            <person name="Henkel J.V."/>
            <person name="Laudan C."/>
            <person name="Werner J."/>
            <person name="Neu T."/>
            <person name="Plewe S."/>
            <person name="Sproer C."/>
            <person name="Bunk B."/>
            <person name="Schulz-Vogt H.N."/>
        </authorList>
    </citation>
    <scope>NUCLEOTIDE SEQUENCE [LARGE SCALE GENOMIC DNA]</scope>
    <source>
        <strain evidence="1 2">GD2</strain>
    </source>
</reference>
<dbReference type="SUPFAM" id="SSF56935">
    <property type="entry name" value="Porins"/>
    <property type="match status" value="1"/>
</dbReference>
<dbReference type="Gene3D" id="2.40.160.10">
    <property type="entry name" value="Porin"/>
    <property type="match status" value="1"/>
</dbReference>
<dbReference type="SUPFAM" id="SSF103647">
    <property type="entry name" value="TSP type-3 repeat"/>
    <property type="match status" value="1"/>
</dbReference>
<proteinExistence type="predicted"/>
<organism evidence="1 2">
    <name type="scientific">Candidatus Sulfurimonas baltica</name>
    <dbReference type="NCBI Taxonomy" id="2740404"/>
    <lineage>
        <taxon>Bacteria</taxon>
        <taxon>Pseudomonadati</taxon>
        <taxon>Campylobacterota</taxon>
        <taxon>Epsilonproteobacteria</taxon>
        <taxon>Campylobacterales</taxon>
        <taxon>Sulfurimonadaceae</taxon>
        <taxon>Sulfurimonas</taxon>
    </lineage>
</organism>
<protein>
    <submittedName>
        <fullName evidence="1">DUF3187 domain-containing protein</fullName>
    </submittedName>
</protein>
<dbReference type="InterPro" id="IPR023614">
    <property type="entry name" value="Porin_dom_sf"/>
</dbReference>
<dbReference type="RefSeq" id="WP_194369425.1">
    <property type="nucleotide sequence ID" value="NZ_CP054492.1"/>
</dbReference>
<dbReference type="GO" id="GO:0005509">
    <property type="term" value="F:calcium ion binding"/>
    <property type="evidence" value="ECO:0007669"/>
    <property type="project" value="InterPro"/>
</dbReference>
<evidence type="ECO:0000313" key="1">
    <source>
        <dbReference type="EMBL" id="QOY51853.1"/>
    </source>
</evidence>
<name>A0A7S7RMX9_9BACT</name>
<gene>
    <name evidence="1" type="ORF">HUE88_12245</name>
</gene>
<dbReference type="KEGG" id="sbal:HUE88_12245"/>
<evidence type="ECO:0000313" key="2">
    <source>
        <dbReference type="Proteomes" id="UP000593994"/>
    </source>
</evidence>
<dbReference type="AlphaFoldDB" id="A0A7S7RMX9"/>
<dbReference type="Proteomes" id="UP000593994">
    <property type="component" value="Chromosome"/>
</dbReference>
<keyword evidence="2" id="KW-1185">Reference proteome</keyword>
<accession>A0A7S7RMX9</accession>
<dbReference type="EMBL" id="CP054492">
    <property type="protein sequence ID" value="QOY51853.1"/>
    <property type="molecule type" value="Genomic_DNA"/>
</dbReference>
<dbReference type="InterPro" id="IPR028974">
    <property type="entry name" value="TSP_type-3_rpt"/>
</dbReference>